<keyword evidence="6 13" id="KW-0812">Transmembrane</keyword>
<dbReference type="EC" id="2.3.2.27" evidence="4"/>
<dbReference type="AlphaFoldDB" id="A0A1I7YQX9"/>
<feature type="transmembrane region" description="Helical" evidence="13">
    <location>
        <begin position="276"/>
        <end position="294"/>
    </location>
</feature>
<keyword evidence="9" id="KW-0833">Ubl conjugation pathway</keyword>
<feature type="transmembrane region" description="Helical" evidence="13">
    <location>
        <begin position="83"/>
        <end position="103"/>
    </location>
</feature>
<evidence type="ECO:0000256" key="10">
    <source>
        <dbReference type="ARBA" id="ARBA00022833"/>
    </source>
</evidence>
<feature type="transmembrane region" description="Helical" evidence="13">
    <location>
        <begin position="379"/>
        <end position="398"/>
    </location>
</feature>
<feature type="transmembrane region" description="Helical" evidence="13">
    <location>
        <begin position="164"/>
        <end position="184"/>
    </location>
</feature>
<feature type="transmembrane region" description="Helical" evidence="13">
    <location>
        <begin position="410"/>
        <end position="428"/>
    </location>
</feature>
<evidence type="ECO:0000256" key="3">
    <source>
        <dbReference type="ARBA" id="ARBA00004906"/>
    </source>
</evidence>
<dbReference type="WBParaSite" id="L893_g18918.t1">
    <property type="protein sequence ID" value="L893_g18918.t1"/>
    <property type="gene ID" value="L893_g18918"/>
</dbReference>
<feature type="transmembrane region" description="Helical" evidence="13">
    <location>
        <begin position="244"/>
        <end position="264"/>
    </location>
</feature>
<evidence type="ECO:0000256" key="9">
    <source>
        <dbReference type="ARBA" id="ARBA00022786"/>
    </source>
</evidence>
<dbReference type="SUPFAM" id="SSF57850">
    <property type="entry name" value="RING/U-box"/>
    <property type="match status" value="1"/>
</dbReference>
<evidence type="ECO:0000256" key="2">
    <source>
        <dbReference type="ARBA" id="ARBA00004141"/>
    </source>
</evidence>
<feature type="transmembrane region" description="Helical" evidence="13">
    <location>
        <begin position="478"/>
        <end position="497"/>
    </location>
</feature>
<feature type="transmembrane region" description="Helical" evidence="13">
    <location>
        <begin position="219"/>
        <end position="238"/>
    </location>
</feature>
<keyword evidence="12 13" id="KW-0472">Membrane</keyword>
<evidence type="ECO:0000256" key="7">
    <source>
        <dbReference type="ARBA" id="ARBA00022723"/>
    </source>
</evidence>
<dbReference type="GO" id="GO:0061630">
    <property type="term" value="F:ubiquitin protein ligase activity"/>
    <property type="evidence" value="ECO:0007669"/>
    <property type="project" value="UniProtKB-EC"/>
</dbReference>
<feature type="domain" description="RING-CH-type" evidence="14">
    <location>
        <begin position="1"/>
        <end position="62"/>
    </location>
</feature>
<proteinExistence type="predicted"/>
<keyword evidence="11 13" id="KW-1133">Transmembrane helix</keyword>
<evidence type="ECO:0000256" key="11">
    <source>
        <dbReference type="ARBA" id="ARBA00022989"/>
    </source>
</evidence>
<keyword evidence="7" id="KW-0479">Metal-binding</keyword>
<keyword evidence="15" id="KW-1185">Reference proteome</keyword>
<dbReference type="GO" id="GO:0036503">
    <property type="term" value="P:ERAD pathway"/>
    <property type="evidence" value="ECO:0007669"/>
    <property type="project" value="TreeGrafter"/>
</dbReference>
<comment type="pathway">
    <text evidence="3">Protein modification; protein ubiquitination.</text>
</comment>
<keyword evidence="8" id="KW-0863">Zinc-finger</keyword>
<evidence type="ECO:0000256" key="12">
    <source>
        <dbReference type="ARBA" id="ARBA00023136"/>
    </source>
</evidence>
<evidence type="ECO:0000259" key="14">
    <source>
        <dbReference type="PROSITE" id="PS51292"/>
    </source>
</evidence>
<sequence>MDDEEEVCRICYEDGSENPLFHPCKCSGSAKHIHQSCWQRILKHRSTTNNKCDVCLYEIESAEVTVNEGLVTWNIYIQALAKYLLSLFLVLLSFVPWAAAATYTERPYVTALSSFLAFLNRNRIGKYFFGDEYEDRQLPSILCDDRNAKIGDVSSWKIIKHDGILLVLNAAAAVIYLLIAYLLVMALSSLSLPSAVDTNATEYFSGVTEFLISISISHWNYILFSIAVVLILISYLGIVNTVLTIIHALLVGSVVMPVVANFCYGRINEAYHSELVYLKLLLMICIGRCLLLFIRQFCHVYFENTEVAHEERIILEWSSYISLRENVERNTKLLFLVAVLLYQAELRYDWGLKAQKYVYKNVFGYERQTNTRLSVGLDIVLWTPILSITVTLFYWFLGHTNKRLSVGLDIVLWTPILSIPVTLFYWFIATLGRSVFLLGLTPAYFEIYRHDVLAHMIIGLLTLRLVSSTLPALVKDAIIYTSSFCLVFAYVMCFTTIEDYLYRAETVFVFFTIFGTMLLANLDDVEKQGD</sequence>
<accession>A0A1I7YQX9</accession>
<organism evidence="15 16">
    <name type="scientific">Steinernema glaseri</name>
    <dbReference type="NCBI Taxonomy" id="37863"/>
    <lineage>
        <taxon>Eukaryota</taxon>
        <taxon>Metazoa</taxon>
        <taxon>Ecdysozoa</taxon>
        <taxon>Nematoda</taxon>
        <taxon>Chromadorea</taxon>
        <taxon>Rhabditida</taxon>
        <taxon>Tylenchina</taxon>
        <taxon>Panagrolaimomorpha</taxon>
        <taxon>Strongyloidoidea</taxon>
        <taxon>Steinernematidae</taxon>
        <taxon>Steinernema</taxon>
    </lineage>
</organism>
<protein>
    <recommendedName>
        <fullName evidence="4">RING-type E3 ubiquitin transferase</fullName>
        <ecNumber evidence="4">2.3.2.27</ecNumber>
    </recommendedName>
</protein>
<dbReference type="PANTHER" id="PTHR13145">
    <property type="entry name" value="SSM4 PROTEIN"/>
    <property type="match status" value="1"/>
</dbReference>
<dbReference type="InterPro" id="IPR011016">
    <property type="entry name" value="Znf_RING-CH"/>
</dbReference>
<keyword evidence="5" id="KW-0808">Transferase</keyword>
<evidence type="ECO:0000313" key="15">
    <source>
        <dbReference type="Proteomes" id="UP000095287"/>
    </source>
</evidence>
<evidence type="ECO:0000256" key="13">
    <source>
        <dbReference type="SAM" id="Phobius"/>
    </source>
</evidence>
<dbReference type="Proteomes" id="UP000095287">
    <property type="component" value="Unplaced"/>
</dbReference>
<keyword evidence="10" id="KW-0862">Zinc</keyword>
<dbReference type="SMART" id="SM00744">
    <property type="entry name" value="RINGv"/>
    <property type="match status" value="1"/>
</dbReference>
<name>A0A1I7YQX9_9BILA</name>
<evidence type="ECO:0000256" key="8">
    <source>
        <dbReference type="ARBA" id="ARBA00022771"/>
    </source>
</evidence>
<dbReference type="GO" id="GO:0005789">
    <property type="term" value="C:endoplasmic reticulum membrane"/>
    <property type="evidence" value="ECO:0007669"/>
    <property type="project" value="TreeGrafter"/>
</dbReference>
<dbReference type="GO" id="GO:0008270">
    <property type="term" value="F:zinc ion binding"/>
    <property type="evidence" value="ECO:0007669"/>
    <property type="project" value="UniProtKB-KW"/>
</dbReference>
<dbReference type="Pfam" id="PF12906">
    <property type="entry name" value="RINGv"/>
    <property type="match status" value="1"/>
</dbReference>
<dbReference type="InterPro" id="IPR013083">
    <property type="entry name" value="Znf_RING/FYVE/PHD"/>
</dbReference>
<dbReference type="Gene3D" id="3.30.40.10">
    <property type="entry name" value="Zinc/RING finger domain, C3HC4 (zinc finger)"/>
    <property type="match status" value="1"/>
</dbReference>
<evidence type="ECO:0000256" key="4">
    <source>
        <dbReference type="ARBA" id="ARBA00012483"/>
    </source>
</evidence>
<dbReference type="PROSITE" id="PS51292">
    <property type="entry name" value="ZF_RING_CH"/>
    <property type="match status" value="1"/>
</dbReference>
<comment type="catalytic activity">
    <reaction evidence="1">
        <text>S-ubiquitinyl-[E2 ubiquitin-conjugating enzyme]-L-cysteine + [acceptor protein]-L-lysine = [E2 ubiquitin-conjugating enzyme]-L-cysteine + N(6)-ubiquitinyl-[acceptor protein]-L-lysine.</text>
        <dbReference type="EC" id="2.3.2.27"/>
    </reaction>
</comment>
<evidence type="ECO:0000256" key="1">
    <source>
        <dbReference type="ARBA" id="ARBA00000900"/>
    </source>
</evidence>
<dbReference type="PANTHER" id="PTHR13145:SF0">
    <property type="entry name" value="E3 UBIQUITIN-PROTEIN LIGASE MARCHF6"/>
    <property type="match status" value="1"/>
</dbReference>
<comment type="subcellular location">
    <subcellularLocation>
        <location evidence="2">Membrane</location>
        <topology evidence="2">Multi-pass membrane protein</topology>
    </subcellularLocation>
</comment>
<reference evidence="16" key="1">
    <citation type="submission" date="2016-11" db="UniProtKB">
        <authorList>
            <consortium name="WormBaseParasite"/>
        </authorList>
    </citation>
    <scope>IDENTIFICATION</scope>
</reference>
<evidence type="ECO:0000256" key="6">
    <source>
        <dbReference type="ARBA" id="ARBA00022692"/>
    </source>
</evidence>
<evidence type="ECO:0000313" key="16">
    <source>
        <dbReference type="WBParaSite" id="L893_g18918.t1"/>
    </source>
</evidence>
<feature type="transmembrane region" description="Helical" evidence="13">
    <location>
        <begin position="503"/>
        <end position="522"/>
    </location>
</feature>
<feature type="transmembrane region" description="Helical" evidence="13">
    <location>
        <begin position="448"/>
        <end position="466"/>
    </location>
</feature>
<evidence type="ECO:0000256" key="5">
    <source>
        <dbReference type="ARBA" id="ARBA00022679"/>
    </source>
</evidence>